<comment type="subcellular location">
    <subcellularLocation>
        <location evidence="9">Cell membrane</location>
        <topology evidence="9">Multi-pass membrane protein</topology>
    </subcellularLocation>
    <subcellularLocation>
        <location evidence="1">Membrane</location>
        <topology evidence="1">Multi-pass membrane protein</topology>
    </subcellularLocation>
</comment>
<dbReference type="CDD" id="cd04606">
    <property type="entry name" value="CBS_pair_Mg_transporter"/>
    <property type="match status" value="1"/>
</dbReference>
<dbReference type="PROSITE" id="PS51371">
    <property type="entry name" value="CBS"/>
    <property type="match status" value="2"/>
</dbReference>
<comment type="subunit">
    <text evidence="9">Homodimer.</text>
</comment>
<proteinExistence type="inferred from homology"/>
<dbReference type="Gene3D" id="1.25.60.10">
    <property type="entry name" value="MgtE N-terminal domain-like"/>
    <property type="match status" value="1"/>
</dbReference>
<dbReference type="InterPro" id="IPR038076">
    <property type="entry name" value="MgtE_N_sf"/>
</dbReference>
<dbReference type="SUPFAM" id="SSF54631">
    <property type="entry name" value="CBS-domain pair"/>
    <property type="match status" value="1"/>
</dbReference>
<evidence type="ECO:0000256" key="6">
    <source>
        <dbReference type="ARBA" id="ARBA00022989"/>
    </source>
</evidence>
<dbReference type="Pfam" id="PF03448">
    <property type="entry name" value="MgtE_N"/>
    <property type="match status" value="1"/>
</dbReference>
<dbReference type="GO" id="GO:0005886">
    <property type="term" value="C:plasma membrane"/>
    <property type="evidence" value="ECO:0007669"/>
    <property type="project" value="UniProtKB-SubCell"/>
</dbReference>
<keyword evidence="4 9" id="KW-0812">Transmembrane</keyword>
<accession>A0A6L5YPS7</accession>
<organism evidence="11 12">
    <name type="scientific">Roseburia porci</name>
    <dbReference type="NCBI Taxonomy" id="2605790"/>
    <lineage>
        <taxon>Bacteria</taxon>
        <taxon>Bacillati</taxon>
        <taxon>Bacillota</taxon>
        <taxon>Clostridia</taxon>
        <taxon>Lachnospirales</taxon>
        <taxon>Lachnospiraceae</taxon>
        <taxon>Roseburia</taxon>
    </lineage>
</organism>
<comment type="caution">
    <text evidence="9">Lacks conserved residue(s) required for the propagation of feature annotation.</text>
</comment>
<feature type="domain" description="CBS" evidence="10">
    <location>
        <begin position="139"/>
        <end position="202"/>
    </location>
</feature>
<dbReference type="SUPFAM" id="SSF161093">
    <property type="entry name" value="MgtE membrane domain-like"/>
    <property type="match status" value="1"/>
</dbReference>
<dbReference type="SUPFAM" id="SSF158791">
    <property type="entry name" value="MgtE N-terminal domain-like"/>
    <property type="match status" value="1"/>
</dbReference>
<gene>
    <name evidence="11" type="primary">mgtE</name>
    <name evidence="11" type="ORF">FYJ75_02150</name>
</gene>
<dbReference type="InterPro" id="IPR006667">
    <property type="entry name" value="SLC41_membr_dom"/>
</dbReference>
<dbReference type="Proteomes" id="UP000474024">
    <property type="component" value="Unassembled WGS sequence"/>
</dbReference>
<dbReference type="PANTHER" id="PTHR43773">
    <property type="entry name" value="MAGNESIUM TRANSPORTER MGTE"/>
    <property type="match status" value="1"/>
</dbReference>
<evidence type="ECO:0000256" key="4">
    <source>
        <dbReference type="ARBA" id="ARBA00022692"/>
    </source>
</evidence>
<evidence type="ECO:0000256" key="8">
    <source>
        <dbReference type="PROSITE-ProRule" id="PRU00703"/>
    </source>
</evidence>
<evidence type="ECO:0000313" key="12">
    <source>
        <dbReference type="Proteomes" id="UP000474024"/>
    </source>
</evidence>
<dbReference type="GO" id="GO:0046872">
    <property type="term" value="F:metal ion binding"/>
    <property type="evidence" value="ECO:0007669"/>
    <property type="project" value="UniProtKB-KW"/>
</dbReference>
<dbReference type="InterPro" id="IPR006668">
    <property type="entry name" value="Mg_transptr_MgtE_intracell_dom"/>
</dbReference>
<dbReference type="AlphaFoldDB" id="A0A6L5YPS7"/>
<keyword evidence="5 9" id="KW-0460">Magnesium</keyword>
<feature type="transmembrane region" description="Helical" evidence="9">
    <location>
        <begin position="363"/>
        <end position="381"/>
    </location>
</feature>
<dbReference type="PANTHER" id="PTHR43773:SF1">
    <property type="entry name" value="MAGNESIUM TRANSPORTER MGTE"/>
    <property type="match status" value="1"/>
</dbReference>
<dbReference type="SMART" id="SM00116">
    <property type="entry name" value="CBS"/>
    <property type="match status" value="2"/>
</dbReference>
<comment type="function">
    <text evidence="9">Acts as a magnesium transporter.</text>
</comment>
<dbReference type="Pfam" id="PF01769">
    <property type="entry name" value="MgtE"/>
    <property type="match status" value="1"/>
</dbReference>
<dbReference type="NCBIfam" id="TIGR00400">
    <property type="entry name" value="mgtE"/>
    <property type="match status" value="1"/>
</dbReference>
<comment type="caution">
    <text evidence="11">The sequence shown here is derived from an EMBL/GenBank/DDBJ whole genome shotgun (WGS) entry which is preliminary data.</text>
</comment>
<sequence>MAVQKPDYEKEIADVIRSNLSPKAMKDRLMDYHENDIAAALDEMSVSERQRLYRILDIEDLSTIFEYVDEDDVAGYLEEMDIRKKAAIVSEMDADKAVHLLRQLDKKEREMLIELIDNETKKDVALIASFDEDQIGSRMTTNFISITSNLTVKQAMKELIRQAADNDNISTLYIVDEQNVFCGAISLNDLIIARQDKNLDDLIVTSYPFVYAKEEIDDCIEWIKDYSEDSIPALDEDNKLLGVITAQDIIKVVDDEMGEDYAMFAGLTAEEDLEESLHDSVKKRLPWLVILLGLGLVVSSVVGLFENVVSELTIVICFQSLILDMAGNVGTQSLAVTIRVLMDETLTTKQKFGLVFKEGRVGLVNGLILGSFSLALIGLYIHFFKGYAWDFAFAVSLCIGASLLLAMLISSLIGTLVPMFFKKIHIDPAVASGPLITTINDLVAVVTYYGLAWVFLLGIMHF</sequence>
<dbReference type="InterPro" id="IPR006669">
    <property type="entry name" value="MgtE_transporter"/>
</dbReference>
<feature type="transmembrane region" description="Helical" evidence="9">
    <location>
        <begin position="285"/>
        <end position="305"/>
    </location>
</feature>
<evidence type="ECO:0000256" key="2">
    <source>
        <dbReference type="ARBA" id="ARBA00009749"/>
    </source>
</evidence>
<keyword evidence="9" id="KW-1003">Cell membrane</keyword>
<evidence type="ECO:0000256" key="1">
    <source>
        <dbReference type="ARBA" id="ARBA00004141"/>
    </source>
</evidence>
<feature type="transmembrane region" description="Helical" evidence="9">
    <location>
        <begin position="442"/>
        <end position="460"/>
    </location>
</feature>
<comment type="similarity">
    <text evidence="2 9">Belongs to the SLC41A transporter family.</text>
</comment>
<dbReference type="Gene3D" id="1.10.357.20">
    <property type="entry name" value="SLC41 divalent cation transporters, integral membrane domain"/>
    <property type="match status" value="1"/>
</dbReference>
<dbReference type="Gene3D" id="3.10.580.10">
    <property type="entry name" value="CBS-domain"/>
    <property type="match status" value="1"/>
</dbReference>
<evidence type="ECO:0000256" key="5">
    <source>
        <dbReference type="ARBA" id="ARBA00022842"/>
    </source>
</evidence>
<dbReference type="SMART" id="SM00924">
    <property type="entry name" value="MgtE_N"/>
    <property type="match status" value="1"/>
</dbReference>
<feature type="transmembrane region" description="Helical" evidence="9">
    <location>
        <begin position="393"/>
        <end position="421"/>
    </location>
</feature>
<evidence type="ECO:0000256" key="7">
    <source>
        <dbReference type="ARBA" id="ARBA00023136"/>
    </source>
</evidence>
<keyword evidence="9" id="KW-0479">Metal-binding</keyword>
<feature type="domain" description="CBS" evidence="10">
    <location>
        <begin position="203"/>
        <end position="259"/>
    </location>
</feature>
<evidence type="ECO:0000256" key="9">
    <source>
        <dbReference type="RuleBase" id="RU362011"/>
    </source>
</evidence>
<keyword evidence="3 9" id="KW-0813">Transport</keyword>
<dbReference type="InterPro" id="IPR000644">
    <property type="entry name" value="CBS_dom"/>
</dbReference>
<name>A0A6L5YPS7_9FIRM</name>
<protein>
    <recommendedName>
        <fullName evidence="9">Magnesium transporter MgtE</fullName>
    </recommendedName>
</protein>
<keyword evidence="6 9" id="KW-1133">Transmembrane helix</keyword>
<dbReference type="Pfam" id="PF00571">
    <property type="entry name" value="CBS"/>
    <property type="match status" value="2"/>
</dbReference>
<keyword evidence="8" id="KW-0129">CBS domain</keyword>
<dbReference type="InterPro" id="IPR036739">
    <property type="entry name" value="SLC41_membr_dom_sf"/>
</dbReference>
<dbReference type="InterPro" id="IPR046342">
    <property type="entry name" value="CBS_dom_sf"/>
</dbReference>
<evidence type="ECO:0000259" key="10">
    <source>
        <dbReference type="PROSITE" id="PS51371"/>
    </source>
</evidence>
<keyword evidence="7 9" id="KW-0472">Membrane</keyword>
<reference evidence="11 12" key="1">
    <citation type="submission" date="2019-08" db="EMBL/GenBank/DDBJ databases">
        <title>In-depth cultivation of the pig gut microbiome towards novel bacterial diversity and tailored functional studies.</title>
        <authorList>
            <person name="Wylensek D."/>
            <person name="Hitch T.C.A."/>
            <person name="Clavel T."/>
        </authorList>
    </citation>
    <scope>NUCLEOTIDE SEQUENCE [LARGE SCALE GENOMIC DNA]</scope>
    <source>
        <strain evidence="11 12">MUC/MUC-530-WT-4D</strain>
    </source>
</reference>
<dbReference type="GO" id="GO:0015095">
    <property type="term" value="F:magnesium ion transmembrane transporter activity"/>
    <property type="evidence" value="ECO:0007669"/>
    <property type="project" value="UniProtKB-UniRule"/>
</dbReference>
<evidence type="ECO:0000256" key="3">
    <source>
        <dbReference type="ARBA" id="ARBA00022448"/>
    </source>
</evidence>
<evidence type="ECO:0000313" key="11">
    <source>
        <dbReference type="EMBL" id="MST73836.1"/>
    </source>
</evidence>
<keyword evidence="12" id="KW-1185">Reference proteome</keyword>
<dbReference type="EMBL" id="VUNI01000002">
    <property type="protein sequence ID" value="MST73836.1"/>
    <property type="molecule type" value="Genomic_DNA"/>
</dbReference>